<evidence type="ECO:0000313" key="1">
    <source>
        <dbReference type="EMBL" id="VDP18400.1"/>
    </source>
</evidence>
<reference evidence="1 2" key="1">
    <citation type="submission" date="2018-11" db="EMBL/GenBank/DDBJ databases">
        <authorList>
            <consortium name="Pathogen Informatics"/>
        </authorList>
    </citation>
    <scope>NUCLEOTIDE SEQUENCE [LARGE SCALE GENOMIC DNA]</scope>
    <source>
        <strain evidence="1 2">Zambia</strain>
    </source>
</reference>
<name>A0A183MHF6_9TREM</name>
<keyword evidence="2" id="KW-1185">Reference proteome</keyword>
<organism evidence="1 2">
    <name type="scientific">Schistosoma margrebowiei</name>
    <dbReference type="NCBI Taxonomy" id="48269"/>
    <lineage>
        <taxon>Eukaryota</taxon>
        <taxon>Metazoa</taxon>
        <taxon>Spiralia</taxon>
        <taxon>Lophotrochozoa</taxon>
        <taxon>Platyhelminthes</taxon>
        <taxon>Trematoda</taxon>
        <taxon>Digenea</taxon>
        <taxon>Strigeidida</taxon>
        <taxon>Schistosomatoidea</taxon>
        <taxon>Schistosomatidae</taxon>
        <taxon>Schistosoma</taxon>
    </lineage>
</organism>
<protein>
    <submittedName>
        <fullName evidence="1">Uncharacterized protein</fullName>
    </submittedName>
</protein>
<dbReference type="Proteomes" id="UP000277204">
    <property type="component" value="Unassembled WGS sequence"/>
</dbReference>
<evidence type="ECO:0000313" key="2">
    <source>
        <dbReference type="Proteomes" id="UP000277204"/>
    </source>
</evidence>
<dbReference type="AlphaFoldDB" id="A0A183MHF6"/>
<accession>A0A183MHF6</accession>
<gene>
    <name evidence="1" type="ORF">SMRZ_LOCUS15481</name>
</gene>
<dbReference type="EMBL" id="UZAI01016942">
    <property type="protein sequence ID" value="VDP18400.1"/>
    <property type="molecule type" value="Genomic_DNA"/>
</dbReference>
<sequence length="68" mass="7515">MVGGSHQEALNLGFVLLGTRQQGTSVILRELMLPVGYDPVSPSFTLRFNLQFNIIETTTTTTTKEETN</sequence>
<proteinExistence type="predicted"/>